<name>A0A502KKL3_9GAMM</name>
<dbReference type="InterPro" id="IPR007335">
    <property type="entry name" value="DUF413"/>
</dbReference>
<proteinExistence type="inferred from homology"/>
<evidence type="ECO:0000313" key="3">
    <source>
        <dbReference type="EMBL" id="TPH12108.1"/>
    </source>
</evidence>
<dbReference type="EMBL" id="SAWY01000041">
    <property type="protein sequence ID" value="TPH12108.1"/>
    <property type="molecule type" value="Genomic_DNA"/>
</dbReference>
<dbReference type="RefSeq" id="WP_140605639.1">
    <property type="nucleotide sequence ID" value="NZ_SAWY01000041.1"/>
</dbReference>
<keyword evidence="4" id="KW-1185">Reference proteome</keyword>
<sequence>MKLIHGFIAEGPFYDDAHFPRGFSKSGNFTIAESELLTQVGKRLFMLEQGFSKPKNGVEEQFVQFCKAQHEGALEGQNKVELLWQKYKKLTKFQPFHSLNGHTSN</sequence>
<evidence type="ECO:0000313" key="4">
    <source>
        <dbReference type="Proteomes" id="UP000315303"/>
    </source>
</evidence>
<accession>A0A502KKL3</accession>
<reference evidence="3 4" key="1">
    <citation type="submission" date="2019-01" db="EMBL/GenBank/DDBJ databases">
        <title>Litorilituus lipolytica sp. nov., isolated from intertidal sand of the Yellow Sea in China.</title>
        <authorList>
            <person name="Liu A."/>
        </authorList>
    </citation>
    <scope>NUCLEOTIDE SEQUENCE [LARGE SCALE GENOMIC DNA]</scope>
    <source>
        <strain evidence="3 4">RZ04</strain>
    </source>
</reference>
<protein>
    <recommendedName>
        <fullName evidence="2">Macrodomain Ori protein</fullName>
    </recommendedName>
</protein>
<dbReference type="Proteomes" id="UP000315303">
    <property type="component" value="Unassembled WGS sequence"/>
</dbReference>
<comment type="caution">
    <text evidence="3">The sequence shown here is derived from an EMBL/GenBank/DDBJ whole genome shotgun (WGS) entry which is preliminary data.</text>
</comment>
<organism evidence="3 4">
    <name type="scientific">Litorilituus lipolyticus</name>
    <dbReference type="NCBI Taxonomy" id="2491017"/>
    <lineage>
        <taxon>Bacteria</taxon>
        <taxon>Pseudomonadati</taxon>
        <taxon>Pseudomonadota</taxon>
        <taxon>Gammaproteobacteria</taxon>
        <taxon>Alteromonadales</taxon>
        <taxon>Colwelliaceae</taxon>
        <taxon>Litorilituus</taxon>
    </lineage>
</organism>
<gene>
    <name evidence="3" type="ORF">EPA86_17280</name>
</gene>
<comment type="similarity">
    <text evidence="1">Belongs to the MaoP family.</text>
</comment>
<dbReference type="AlphaFoldDB" id="A0A502KKL3"/>
<evidence type="ECO:0000256" key="2">
    <source>
        <dbReference type="ARBA" id="ARBA00093628"/>
    </source>
</evidence>
<dbReference type="Pfam" id="PF04219">
    <property type="entry name" value="DUF413"/>
    <property type="match status" value="1"/>
</dbReference>
<dbReference type="OrthoDB" id="6400110at2"/>
<evidence type="ECO:0000256" key="1">
    <source>
        <dbReference type="ARBA" id="ARBA00093464"/>
    </source>
</evidence>